<proteinExistence type="predicted"/>
<name>A0A174AW70_9FIRM</name>
<dbReference type="InterPro" id="IPR027375">
    <property type="entry name" value="DKNYY"/>
</dbReference>
<sequence length="241" mass="27898">MGFARVLKDGNGDPSGYRECDGEVAYMPKQQSYENIFHLVQNIDIDTMEIVNHDFIKDCKHVYRRGKLLQGISPEDFHKYNSIYVGNHQVIYTPYGNGRIAHPESFEVLDAGGIPEGEVFPASYGRDSEFVYYFTGSTDTTYAVRLKACHTPLFFTVLKWGYAMDDKHVYFREHTIKYADPKTFEVLTAGYARDRLHVFIRDRAFKADPKTFFILQDTYAQDCDHMYRNGFIVDDVNRSIT</sequence>
<dbReference type="AlphaFoldDB" id="A0A174AW70"/>
<reference evidence="2 4" key="2">
    <citation type="submission" date="2018-08" db="EMBL/GenBank/DDBJ databases">
        <title>A genome reference for cultivated species of the human gut microbiota.</title>
        <authorList>
            <person name="Zou Y."/>
            <person name="Xue W."/>
            <person name="Luo G."/>
        </authorList>
    </citation>
    <scope>NUCLEOTIDE SEQUENCE [LARGE SCALE GENOMIC DNA]</scope>
    <source>
        <strain evidence="2 4">TF05-11AC</strain>
    </source>
</reference>
<dbReference type="EMBL" id="QSSQ01000010">
    <property type="protein sequence ID" value="RGM04281.1"/>
    <property type="molecule type" value="Genomic_DNA"/>
</dbReference>
<reference evidence="1 3" key="1">
    <citation type="submission" date="2015-09" db="EMBL/GenBank/DDBJ databases">
        <authorList>
            <consortium name="Pathogen Informatics"/>
        </authorList>
    </citation>
    <scope>NUCLEOTIDE SEQUENCE [LARGE SCALE GENOMIC DNA]</scope>
    <source>
        <strain evidence="1 3">2789STDY5608850</strain>
    </source>
</reference>
<organism evidence="1 3">
    <name type="scientific">Hungatella hathewayi</name>
    <dbReference type="NCBI Taxonomy" id="154046"/>
    <lineage>
        <taxon>Bacteria</taxon>
        <taxon>Bacillati</taxon>
        <taxon>Bacillota</taxon>
        <taxon>Clostridia</taxon>
        <taxon>Lachnospirales</taxon>
        <taxon>Lachnospiraceae</taxon>
        <taxon>Hungatella</taxon>
    </lineage>
</organism>
<dbReference type="RefSeq" id="WP_055653792.1">
    <property type="nucleotide sequence ID" value="NZ_CABIXC010000003.1"/>
</dbReference>
<accession>A0A174AW70</accession>
<evidence type="ECO:0000313" key="1">
    <source>
        <dbReference type="EMBL" id="CUN93051.1"/>
    </source>
</evidence>
<evidence type="ECO:0000313" key="4">
    <source>
        <dbReference type="Proteomes" id="UP000261257"/>
    </source>
</evidence>
<gene>
    <name evidence="2" type="ORF">DXC39_12855</name>
    <name evidence="1" type="ORF">ERS852407_01406</name>
</gene>
<evidence type="ECO:0000313" key="3">
    <source>
        <dbReference type="Proteomes" id="UP000095651"/>
    </source>
</evidence>
<evidence type="ECO:0008006" key="5">
    <source>
        <dbReference type="Google" id="ProtNLM"/>
    </source>
</evidence>
<dbReference type="EMBL" id="CYZE01000003">
    <property type="protein sequence ID" value="CUN93051.1"/>
    <property type="molecule type" value="Genomic_DNA"/>
</dbReference>
<dbReference type="Proteomes" id="UP000261257">
    <property type="component" value="Unassembled WGS sequence"/>
</dbReference>
<dbReference type="Pfam" id="PF13644">
    <property type="entry name" value="DKNYY"/>
    <property type="match status" value="1"/>
</dbReference>
<protein>
    <recommendedName>
        <fullName evidence="5">DKNYY family protein</fullName>
    </recommendedName>
</protein>
<evidence type="ECO:0000313" key="2">
    <source>
        <dbReference type="EMBL" id="RGM04281.1"/>
    </source>
</evidence>
<dbReference type="Proteomes" id="UP000095651">
    <property type="component" value="Unassembled WGS sequence"/>
</dbReference>